<dbReference type="KEGG" id="cama:F384_24695"/>
<dbReference type="PATRIC" id="fig|1261127.3.peg.5116"/>
<dbReference type="RefSeq" id="WP_046498619.1">
    <property type="nucleotide sequence ID" value="NZ_CP011132.1"/>
</dbReference>
<organism evidence="2 3">
    <name type="scientific">Citrobacter amalonaticus Y19</name>
    <dbReference type="NCBI Taxonomy" id="1261127"/>
    <lineage>
        <taxon>Bacteria</taxon>
        <taxon>Pseudomonadati</taxon>
        <taxon>Pseudomonadota</taxon>
        <taxon>Gammaproteobacteria</taxon>
        <taxon>Enterobacterales</taxon>
        <taxon>Enterobacteriaceae</taxon>
        <taxon>Citrobacter</taxon>
    </lineage>
</organism>
<evidence type="ECO:0000313" key="3">
    <source>
        <dbReference type="Proteomes" id="UP000034085"/>
    </source>
</evidence>
<accession>A0A0F6TZT7</accession>
<proteinExistence type="predicted"/>
<protein>
    <recommendedName>
        <fullName evidence="1">YagK/YfjJ C-terminal domain-containing protein</fullName>
    </recommendedName>
</protein>
<dbReference type="InterPro" id="IPR057271">
    <property type="entry name" value="YagK_YfjJ_C"/>
</dbReference>
<evidence type="ECO:0000313" key="2">
    <source>
        <dbReference type="EMBL" id="AKE62039.1"/>
    </source>
</evidence>
<dbReference type="AlphaFoldDB" id="A0A0F6TZT7"/>
<feature type="domain" description="YagK/YfjJ C-terminal" evidence="1">
    <location>
        <begin position="30"/>
        <end position="204"/>
    </location>
</feature>
<gene>
    <name evidence="2" type="ORF">F384_24695</name>
</gene>
<dbReference type="Proteomes" id="UP000034085">
    <property type="component" value="Chromosome"/>
</dbReference>
<name>A0A0F6TZT7_CITAM</name>
<dbReference type="OrthoDB" id="5701642at2"/>
<dbReference type="Pfam" id="PF11726">
    <property type="entry name" value="YagK_YfjJ_C"/>
    <property type="match status" value="1"/>
</dbReference>
<dbReference type="EMBL" id="CP011132">
    <property type="protein sequence ID" value="AKE62039.1"/>
    <property type="molecule type" value="Genomic_DNA"/>
</dbReference>
<dbReference type="HOGENOM" id="CLU_086947_0_0_6"/>
<evidence type="ECO:0000259" key="1">
    <source>
        <dbReference type="Pfam" id="PF11726"/>
    </source>
</evidence>
<sequence length="208" mass="24437">MKTYKGSHGDHVLQYWVKINQLICRLTDCYPRLTAVRVDLHYPKIVDNGDNICCFPNLEPGVISRMRESLKAKLDADRIRKKREGKRIYRCPLFIMWAKEYSESGKCHYHICLLFNKDAYYHLGDYEREDNLRGMITGAWYSALALQRDDCPDLVTFPDNCRYVLDNEDPDFEDHYQALLTRLDYLTKVESKVFGEGDRNFGCSQIDL</sequence>
<reference evidence="2 3" key="1">
    <citation type="journal article" date="2013" name="Appl. Microbiol. Biotechnol.">
        <title>Glycerol assimilation and production of 1,3-propanediol by Citrobacter amalonaticus Y19.</title>
        <authorList>
            <person name="Ainala S.K."/>
            <person name="Ashok S."/>
            <person name="Ko Y."/>
            <person name="Park S."/>
        </authorList>
    </citation>
    <scope>NUCLEOTIDE SEQUENCE [LARGE SCALE GENOMIC DNA]</scope>
    <source>
        <strain evidence="2 3">Y19</strain>
    </source>
</reference>